<gene>
    <name evidence="17" type="ORF">PMEA_00013843</name>
</gene>
<dbReference type="InterPro" id="IPR037272">
    <property type="entry name" value="SNS_sf"/>
</dbReference>
<dbReference type="PANTHER" id="PTHR11616:SF320">
    <property type="entry name" value="SODIUM-DEPENDENT NORADRENALINE TRANSPORTER"/>
    <property type="match status" value="1"/>
</dbReference>
<evidence type="ECO:0000256" key="6">
    <source>
        <dbReference type="ARBA" id="ARBA00022775"/>
    </source>
</evidence>
<evidence type="ECO:0000313" key="18">
    <source>
        <dbReference type="Proteomes" id="UP001159428"/>
    </source>
</evidence>
<dbReference type="GO" id="GO:0005886">
    <property type="term" value="C:plasma membrane"/>
    <property type="evidence" value="ECO:0007669"/>
    <property type="project" value="UniProtKB-SubCell"/>
</dbReference>
<evidence type="ECO:0000256" key="5">
    <source>
        <dbReference type="ARBA" id="ARBA00022723"/>
    </source>
</evidence>
<evidence type="ECO:0000256" key="11">
    <source>
        <dbReference type="ARBA" id="ARBA00023157"/>
    </source>
</evidence>
<keyword evidence="5 13" id="KW-0479">Metal-binding</keyword>
<evidence type="ECO:0000256" key="12">
    <source>
        <dbReference type="ARBA" id="ARBA00023180"/>
    </source>
</evidence>
<dbReference type="Pfam" id="PF00209">
    <property type="entry name" value="SNF"/>
    <property type="match status" value="1"/>
</dbReference>
<feature type="binding site" evidence="13">
    <location>
        <position position="44"/>
    </location>
    <ligand>
        <name>Na(+)</name>
        <dbReference type="ChEBI" id="CHEBI:29101"/>
        <label>2</label>
    </ligand>
</feature>
<evidence type="ECO:0000256" key="3">
    <source>
        <dbReference type="ARBA" id="ARBA00022475"/>
    </source>
</evidence>
<dbReference type="GO" id="GO:0008504">
    <property type="term" value="F:monoamine transmembrane transporter activity"/>
    <property type="evidence" value="ECO:0007669"/>
    <property type="project" value="UniProtKB-ARBA"/>
</dbReference>
<evidence type="ECO:0000256" key="9">
    <source>
        <dbReference type="ARBA" id="ARBA00023053"/>
    </source>
</evidence>
<feature type="binding site" evidence="13">
    <location>
        <position position="39"/>
    </location>
    <ligand>
        <name>Na(+)</name>
        <dbReference type="ChEBI" id="CHEBI:29101"/>
        <label>1</label>
    </ligand>
</feature>
<comment type="similarity">
    <text evidence="15">Belongs to the sodium:neurotransmitter symporter (SNF) (TC 2.A.22) family.</text>
</comment>
<keyword evidence="8 16" id="KW-1133">Transmembrane helix</keyword>
<keyword evidence="2 15" id="KW-0813">Transport</keyword>
<evidence type="ECO:0000313" key="17">
    <source>
        <dbReference type="EMBL" id="CAH3130155.1"/>
    </source>
</evidence>
<dbReference type="PRINTS" id="PR00176">
    <property type="entry name" value="NANEUSMPORT"/>
</dbReference>
<evidence type="ECO:0000256" key="10">
    <source>
        <dbReference type="ARBA" id="ARBA00023136"/>
    </source>
</evidence>
<keyword evidence="7 15" id="KW-0769">Symport</keyword>
<keyword evidence="11 14" id="KW-1015">Disulfide bond</keyword>
<proteinExistence type="inferred from homology"/>
<protein>
    <recommendedName>
        <fullName evidence="15">Transporter</fullName>
    </recommendedName>
</protein>
<keyword evidence="9 13" id="KW-0915">Sodium</keyword>
<dbReference type="AlphaFoldDB" id="A0AAU9WYL0"/>
<evidence type="ECO:0000256" key="8">
    <source>
        <dbReference type="ARBA" id="ARBA00022989"/>
    </source>
</evidence>
<dbReference type="GO" id="GO:0006865">
    <property type="term" value="P:amino acid transport"/>
    <property type="evidence" value="ECO:0007669"/>
    <property type="project" value="TreeGrafter"/>
</dbReference>
<dbReference type="GO" id="GO:0046872">
    <property type="term" value="F:metal ion binding"/>
    <property type="evidence" value="ECO:0007669"/>
    <property type="project" value="UniProtKB-KW"/>
</dbReference>
<dbReference type="PANTHER" id="PTHR11616">
    <property type="entry name" value="SODIUM/CHLORIDE DEPENDENT TRANSPORTER"/>
    <property type="match status" value="1"/>
</dbReference>
<sequence length="254" mass="28260">MTNKVQPVVIEVGEKSEVSEQREKWTSKADFIASCIGYAVGLGNIWRFPYLCYKNGGATFLIPYFLTLITCGIPLFYLELALGQYLSLGTIKAWAVVCPALKGLWIGVAMVIISFLISIYYNVVISWSLLYLYHSFASVVPWKSCGNSWNTANCSEDFRNSTANCTTVNCSMAAISPSQEFWERRILDVSNGIDEPGEIRLPLATTLFIAWAAVFFCIHKGIKSSGKVAYFTAIFPYVVLCILLVRGVTLSWCT</sequence>
<feature type="transmembrane region" description="Helical" evidence="16">
    <location>
        <begin position="199"/>
        <end position="218"/>
    </location>
</feature>
<dbReference type="GO" id="GO:0090493">
    <property type="term" value="P:catecholamine uptake"/>
    <property type="evidence" value="ECO:0007669"/>
    <property type="project" value="UniProtKB-ARBA"/>
</dbReference>
<accession>A0AAU9WYL0</accession>
<dbReference type="Proteomes" id="UP001159428">
    <property type="component" value="Unassembled WGS sequence"/>
</dbReference>
<keyword evidence="4 15" id="KW-0812">Transmembrane</keyword>
<dbReference type="PROSITE" id="PS00610">
    <property type="entry name" value="NA_NEUROTRAN_SYMP_1"/>
    <property type="match status" value="1"/>
</dbReference>
<feature type="transmembrane region" description="Helical" evidence="16">
    <location>
        <begin position="103"/>
        <end position="123"/>
    </location>
</feature>
<evidence type="ECO:0000256" key="14">
    <source>
        <dbReference type="PIRSR" id="PIRSR600175-2"/>
    </source>
</evidence>
<organism evidence="17 18">
    <name type="scientific">Pocillopora meandrina</name>
    <dbReference type="NCBI Taxonomy" id="46732"/>
    <lineage>
        <taxon>Eukaryota</taxon>
        <taxon>Metazoa</taxon>
        <taxon>Cnidaria</taxon>
        <taxon>Anthozoa</taxon>
        <taxon>Hexacorallia</taxon>
        <taxon>Scleractinia</taxon>
        <taxon>Astrocoeniina</taxon>
        <taxon>Pocilloporidae</taxon>
        <taxon>Pocillopora</taxon>
    </lineage>
</organism>
<evidence type="ECO:0000256" key="2">
    <source>
        <dbReference type="ARBA" id="ARBA00022448"/>
    </source>
</evidence>
<evidence type="ECO:0000256" key="1">
    <source>
        <dbReference type="ARBA" id="ARBA00004651"/>
    </source>
</evidence>
<dbReference type="GO" id="GO:0015378">
    <property type="term" value="F:sodium:chloride symporter activity"/>
    <property type="evidence" value="ECO:0007669"/>
    <property type="project" value="UniProtKB-ARBA"/>
</dbReference>
<keyword evidence="18" id="KW-1185">Reference proteome</keyword>
<evidence type="ECO:0000256" key="15">
    <source>
        <dbReference type="RuleBase" id="RU003732"/>
    </source>
</evidence>
<keyword evidence="10 16" id="KW-0472">Membrane</keyword>
<reference evidence="17 18" key="1">
    <citation type="submission" date="2022-05" db="EMBL/GenBank/DDBJ databases">
        <authorList>
            <consortium name="Genoscope - CEA"/>
            <person name="William W."/>
        </authorList>
    </citation>
    <scope>NUCLEOTIDE SEQUENCE [LARGE SCALE GENOMIC DNA]</scope>
</reference>
<keyword evidence="12" id="KW-0325">Glycoprotein</keyword>
<feature type="binding site" evidence="13">
    <location>
        <position position="37"/>
    </location>
    <ligand>
        <name>Na(+)</name>
        <dbReference type="ChEBI" id="CHEBI:29101"/>
        <label>1</label>
    </ligand>
</feature>
<comment type="subcellular location">
    <subcellularLocation>
        <location evidence="1">Cell membrane</location>
        <topology evidence="1">Multi-pass membrane protein</topology>
    </subcellularLocation>
</comment>
<dbReference type="InterPro" id="IPR000175">
    <property type="entry name" value="Na/ntran_symport"/>
</dbReference>
<feature type="disulfide bond" evidence="14">
    <location>
        <begin position="145"/>
        <end position="154"/>
    </location>
</feature>
<dbReference type="PROSITE" id="PS50267">
    <property type="entry name" value="NA_NEUROTRAN_SYMP_3"/>
    <property type="match status" value="1"/>
</dbReference>
<dbReference type="SUPFAM" id="SSF161070">
    <property type="entry name" value="SNF-like"/>
    <property type="match status" value="1"/>
</dbReference>
<keyword evidence="3" id="KW-1003">Cell membrane</keyword>
<evidence type="ECO:0000256" key="16">
    <source>
        <dbReference type="SAM" id="Phobius"/>
    </source>
</evidence>
<evidence type="ECO:0000256" key="13">
    <source>
        <dbReference type="PIRSR" id="PIRSR600175-1"/>
    </source>
</evidence>
<comment type="caution">
    <text evidence="17">The sequence shown here is derived from an EMBL/GenBank/DDBJ whole genome shotgun (WGS) entry which is preliminary data.</text>
</comment>
<feature type="transmembrane region" description="Helical" evidence="16">
    <location>
        <begin position="61"/>
        <end position="82"/>
    </location>
</feature>
<keyword evidence="6" id="KW-0532">Neurotransmitter transport</keyword>
<evidence type="ECO:0000256" key="4">
    <source>
        <dbReference type="ARBA" id="ARBA00022692"/>
    </source>
</evidence>
<feature type="transmembrane region" description="Helical" evidence="16">
    <location>
        <begin position="230"/>
        <end position="252"/>
    </location>
</feature>
<name>A0AAU9WYL0_9CNID</name>
<feature type="transmembrane region" description="Helical" evidence="16">
    <location>
        <begin position="31"/>
        <end position="49"/>
    </location>
</feature>
<dbReference type="GO" id="GO:0006836">
    <property type="term" value="P:neurotransmitter transport"/>
    <property type="evidence" value="ECO:0007669"/>
    <property type="project" value="UniProtKB-KW"/>
</dbReference>
<dbReference type="EMBL" id="CALNXJ010000024">
    <property type="protein sequence ID" value="CAH3130155.1"/>
    <property type="molecule type" value="Genomic_DNA"/>
</dbReference>
<feature type="binding site" evidence="13">
    <location>
        <position position="40"/>
    </location>
    <ligand>
        <name>Na(+)</name>
        <dbReference type="ChEBI" id="CHEBI:29101"/>
        <label>1</label>
    </ligand>
</feature>
<evidence type="ECO:0000256" key="7">
    <source>
        <dbReference type="ARBA" id="ARBA00022847"/>
    </source>
</evidence>